<organism evidence="3 4">
    <name type="scientific">Hymenoscyphus fraxineus</name>
    <dbReference type="NCBI Taxonomy" id="746836"/>
    <lineage>
        <taxon>Eukaryota</taxon>
        <taxon>Fungi</taxon>
        <taxon>Dikarya</taxon>
        <taxon>Ascomycota</taxon>
        <taxon>Pezizomycotina</taxon>
        <taxon>Leotiomycetes</taxon>
        <taxon>Helotiales</taxon>
        <taxon>Helotiaceae</taxon>
        <taxon>Hymenoscyphus</taxon>
    </lineage>
</organism>
<dbReference type="EMBL" id="CAJVRL010000044">
    <property type="protein sequence ID" value="CAG8951635.1"/>
    <property type="molecule type" value="Genomic_DNA"/>
</dbReference>
<dbReference type="PANTHER" id="PTHR23028:SF134">
    <property type="entry name" value="PUTATIVE (AFU_ORTHOLOGUE AFUA_4G08520)-RELATED"/>
    <property type="match status" value="1"/>
</dbReference>
<reference evidence="3" key="1">
    <citation type="submission" date="2021-07" db="EMBL/GenBank/DDBJ databases">
        <authorList>
            <person name="Durling M."/>
        </authorList>
    </citation>
    <scope>NUCLEOTIDE SEQUENCE</scope>
</reference>
<feature type="transmembrane region" description="Helical" evidence="1">
    <location>
        <begin position="549"/>
        <end position="571"/>
    </location>
</feature>
<dbReference type="InterPro" id="IPR002656">
    <property type="entry name" value="Acyl_transf_3_dom"/>
</dbReference>
<dbReference type="PANTHER" id="PTHR23028">
    <property type="entry name" value="ACETYLTRANSFERASE"/>
    <property type="match status" value="1"/>
</dbReference>
<feature type="domain" description="Acyltransferase 3" evidence="2">
    <location>
        <begin position="168"/>
        <end position="568"/>
    </location>
</feature>
<dbReference type="OrthoDB" id="5819582at2759"/>
<keyword evidence="1" id="KW-1133">Transmembrane helix</keyword>
<dbReference type="Pfam" id="PF01757">
    <property type="entry name" value="Acyl_transf_3"/>
    <property type="match status" value="1"/>
</dbReference>
<dbReference type="GO" id="GO:0016747">
    <property type="term" value="F:acyltransferase activity, transferring groups other than amino-acyl groups"/>
    <property type="evidence" value="ECO:0007669"/>
    <property type="project" value="InterPro"/>
</dbReference>
<name>A0A9N9PQ34_9HELO</name>
<dbReference type="AlphaFoldDB" id="A0A9N9PQ34"/>
<keyword evidence="4" id="KW-1185">Reference proteome</keyword>
<protein>
    <recommendedName>
        <fullName evidence="2">Acyltransferase 3 domain-containing protein</fullName>
    </recommendedName>
</protein>
<evidence type="ECO:0000313" key="3">
    <source>
        <dbReference type="EMBL" id="CAG8951635.1"/>
    </source>
</evidence>
<gene>
    <name evidence="3" type="ORF">HYFRA_00005435</name>
</gene>
<evidence type="ECO:0000256" key="1">
    <source>
        <dbReference type="SAM" id="Phobius"/>
    </source>
</evidence>
<keyword evidence="1" id="KW-0472">Membrane</keyword>
<sequence length="595" mass="67014">MSMLSKIRKHLHRKGKLFSIIGSTSDAFAQRDPPIHFLASSGDTMARGSSSGGQVHLLFLFLQPTLFPISLLFQTYLHPFDHNQYLLPKHSFWLARQASSKKVGWFHKPLHISSVRADLEVDASPNTKCNIFFNSLRRLIQRGAHGIIPSFLQRKTISAKQRLHPTSYLDGLRGVASFIVFMGHYTEENIGWFAEPYGLYEDGAPSSPLQLPLVRVLYSARPMVHIFFIISGFVLAYKPIMQIHAQQYSALASTISSSVFRRALRLFLPSLIALFIMAIAVHTGLSDVRYANRLPEASAQFKDWWGVCSQLLQAAWAVANVSAQTPRYNPALWTIPIEFAQSMILFITLIGLSRCRNNIRMLLLAGIMIFCFNGGQLYTVEFLGGMLIAEINILNQGRSFSSPFSSPAILPKYSLEDRFEEAHGQTIRQRAMQVFWALNVISGLFIGSWTNDHADEVWGIKYLSNHTPSPYQGQGVWFCLGAFQIVIACTQLESLQNIFNHGIAQYLGGISYALYLTHNLCLTSLEPRVSPFLDSTFGKQTRMGRHLHWAVGLAIYLPIIICVSDIFWRAIDVPTVKLARWVESKCVVDVEPKKI</sequence>
<dbReference type="Proteomes" id="UP000696280">
    <property type="component" value="Unassembled WGS sequence"/>
</dbReference>
<accession>A0A9N9PQ34</accession>
<feature type="transmembrane region" description="Helical" evidence="1">
    <location>
        <begin position="266"/>
        <end position="285"/>
    </location>
</feature>
<feature type="transmembrane region" description="Helical" evidence="1">
    <location>
        <begin position="53"/>
        <end position="73"/>
    </location>
</feature>
<feature type="transmembrane region" description="Helical" evidence="1">
    <location>
        <begin position="331"/>
        <end position="352"/>
    </location>
</feature>
<dbReference type="InterPro" id="IPR050879">
    <property type="entry name" value="Acyltransferase_3"/>
</dbReference>
<evidence type="ECO:0000313" key="4">
    <source>
        <dbReference type="Proteomes" id="UP000696280"/>
    </source>
</evidence>
<evidence type="ECO:0000259" key="2">
    <source>
        <dbReference type="Pfam" id="PF01757"/>
    </source>
</evidence>
<keyword evidence="1" id="KW-0812">Transmembrane</keyword>
<comment type="caution">
    <text evidence="3">The sequence shown here is derived from an EMBL/GenBank/DDBJ whole genome shotgun (WGS) entry which is preliminary data.</text>
</comment>
<feature type="transmembrane region" description="Helical" evidence="1">
    <location>
        <begin position="216"/>
        <end position="237"/>
    </location>
</feature>
<proteinExistence type="predicted"/>